<evidence type="ECO:0000256" key="1">
    <source>
        <dbReference type="SAM" id="MobiDB-lite"/>
    </source>
</evidence>
<dbReference type="Gene3D" id="3.40.50.150">
    <property type="entry name" value="Vaccinia Virus protein VP39"/>
    <property type="match status" value="1"/>
</dbReference>
<gene>
    <name evidence="2" type="ORF">WKW77_33780</name>
</gene>
<keyword evidence="3" id="KW-1185">Reference proteome</keyword>
<evidence type="ECO:0000313" key="3">
    <source>
        <dbReference type="Proteomes" id="UP001365846"/>
    </source>
</evidence>
<proteinExistence type="predicted"/>
<name>A0ABU8VQW6_9BURK</name>
<dbReference type="Gene3D" id="1.10.287.1350">
    <property type="match status" value="1"/>
</dbReference>
<reference evidence="2 3" key="1">
    <citation type="submission" date="2024-03" db="EMBL/GenBank/DDBJ databases">
        <title>Novel species of the genus Variovorax.</title>
        <authorList>
            <person name="Liu Q."/>
            <person name="Xin Y.-H."/>
        </authorList>
    </citation>
    <scope>NUCLEOTIDE SEQUENCE [LARGE SCALE GENOMIC DNA]</scope>
    <source>
        <strain evidence="2 3">KACC 18899</strain>
    </source>
</reference>
<sequence length="141" mass="15881">MSRIAREVEDSAPAPGVVVHNDDSRKVGNQLRRIAMTNDGTDSDRDAWGMDRFHYLPEHPAEARIFDAFMANFPDRRHRTRAVSYDFSGAKLIVDIGGGDAEALRQAQSTRGGFRSRRHRSCHTAGSTIGRKDRSPRRQFV</sequence>
<evidence type="ECO:0000313" key="2">
    <source>
        <dbReference type="EMBL" id="MEJ8816068.1"/>
    </source>
</evidence>
<comment type="caution">
    <text evidence="2">The sequence shown here is derived from an EMBL/GenBank/DDBJ whole genome shotgun (WGS) entry which is preliminary data.</text>
</comment>
<dbReference type="EMBL" id="JBBKZU010000029">
    <property type="protein sequence ID" value="MEJ8816068.1"/>
    <property type="molecule type" value="Genomic_DNA"/>
</dbReference>
<feature type="region of interest" description="Disordered" evidence="1">
    <location>
        <begin position="107"/>
        <end position="141"/>
    </location>
</feature>
<dbReference type="InterPro" id="IPR029063">
    <property type="entry name" value="SAM-dependent_MTases_sf"/>
</dbReference>
<dbReference type="Proteomes" id="UP001365846">
    <property type="component" value="Unassembled WGS sequence"/>
</dbReference>
<organism evidence="2 3">
    <name type="scientific">Variovorax ureilyticus</name>
    <dbReference type="NCBI Taxonomy" id="1836198"/>
    <lineage>
        <taxon>Bacteria</taxon>
        <taxon>Pseudomonadati</taxon>
        <taxon>Pseudomonadota</taxon>
        <taxon>Betaproteobacteria</taxon>
        <taxon>Burkholderiales</taxon>
        <taxon>Comamonadaceae</taxon>
        <taxon>Variovorax</taxon>
    </lineage>
</organism>
<accession>A0ABU8VQW6</accession>
<dbReference type="SUPFAM" id="SSF53335">
    <property type="entry name" value="S-adenosyl-L-methionine-dependent methyltransferases"/>
    <property type="match status" value="1"/>
</dbReference>
<protein>
    <submittedName>
        <fullName evidence="2">Uncharacterized protein</fullName>
    </submittedName>
</protein>
<dbReference type="RefSeq" id="WP_340361263.1">
    <property type="nucleotide sequence ID" value="NZ_JBBKZU010000029.1"/>
</dbReference>